<accession>A0ABR5VGR8</accession>
<name>A0ABR5VGR8_MARGR</name>
<feature type="transmembrane region" description="Helical" evidence="5">
    <location>
        <begin position="39"/>
        <end position="56"/>
    </location>
</feature>
<evidence type="ECO:0000256" key="2">
    <source>
        <dbReference type="ARBA" id="ARBA00023224"/>
    </source>
</evidence>
<dbReference type="SUPFAM" id="SSF58104">
    <property type="entry name" value="Methyl-accepting chemotaxis protein (MCP) signaling domain"/>
    <property type="match status" value="1"/>
</dbReference>
<dbReference type="SMART" id="SM00283">
    <property type="entry name" value="MA"/>
    <property type="match status" value="1"/>
</dbReference>
<dbReference type="EMBL" id="LSYU01000054">
    <property type="protein sequence ID" value="KXX64546.1"/>
    <property type="molecule type" value="Genomic_DNA"/>
</dbReference>
<dbReference type="PRINTS" id="PR00260">
    <property type="entry name" value="CHEMTRNSDUCR"/>
</dbReference>
<dbReference type="PROSITE" id="PS50111">
    <property type="entry name" value="CHEMOTAXIS_TRANSDUC_2"/>
    <property type="match status" value="1"/>
</dbReference>
<evidence type="ECO:0000259" key="6">
    <source>
        <dbReference type="PROSITE" id="PS50111"/>
    </source>
</evidence>
<sequence length="563" mass="59883">MRPLDMRFWMIGMTLGVLSGLGGCALALASGALSMTVLGGQLVLALLLGAAAWLILERTLGAELRGFADLLARTRADGDLARRATVSTSPAGHCARHYNALIESFQGIIGKVLYDAQRLAEAADTLAANARALADDSAAQGEASARMAQAIGEMSAGVEVVAEHARDSASDAEEARALSQHGSRIVSDAAAEIARIADSVGRSAQLIAALGERSEAIGGIVRTIREIADQTNLLALNAAIEAARAGEAGRGFAVVADEVRKLAERTATATTEIGEVITTIQTETREAVAAIGAGSDQAQAGTDLATQAASALAGIDQGAARSLERIAGIAAEIAQQGNEAQRVSNHVQEISEMAERNAEGASTTLQQVQALEGLATNLHEISKVFQLGAAGEQATRTHQQMPELVQRLARAIGAQLERALENGEISERNLFESDYQPIPDTEPKKFTTGFDRLTDRLFPPLQEPVLKGNAHVAYAIGCDRNGYVPTHNQCFSQPLTGDRDHDLLHNRTKRIFEDPVGRQCGAHELPFLIQTYRRDTGEIMHDISAPVYVRGRHWGGFRIGYRA</sequence>
<keyword evidence="8" id="KW-1185">Reference proteome</keyword>
<dbReference type="Pfam" id="PF00015">
    <property type="entry name" value="MCPsignal"/>
    <property type="match status" value="1"/>
</dbReference>
<keyword evidence="5" id="KW-1133">Transmembrane helix</keyword>
<dbReference type="PROSITE" id="PS51257">
    <property type="entry name" value="PROKAR_LIPOPROTEIN"/>
    <property type="match status" value="1"/>
</dbReference>
<dbReference type="Gene3D" id="1.10.287.950">
    <property type="entry name" value="Methyl-accepting chemotaxis protein"/>
    <property type="match status" value="1"/>
</dbReference>
<keyword evidence="5" id="KW-0472">Membrane</keyword>
<evidence type="ECO:0000256" key="5">
    <source>
        <dbReference type="SAM" id="Phobius"/>
    </source>
</evidence>
<feature type="domain" description="Methyl-accepting transducer" evidence="6">
    <location>
        <begin position="115"/>
        <end position="351"/>
    </location>
</feature>
<dbReference type="InterPro" id="IPR004089">
    <property type="entry name" value="MCPsignal_dom"/>
</dbReference>
<comment type="subcellular location">
    <subcellularLocation>
        <location evidence="1">Membrane</location>
    </subcellularLocation>
</comment>
<dbReference type="PANTHER" id="PTHR32089">
    <property type="entry name" value="METHYL-ACCEPTING CHEMOTAXIS PROTEIN MCPB"/>
    <property type="match status" value="1"/>
</dbReference>
<evidence type="ECO:0000256" key="4">
    <source>
        <dbReference type="PROSITE-ProRule" id="PRU00284"/>
    </source>
</evidence>
<comment type="similarity">
    <text evidence="3">Belongs to the methyl-accepting chemotaxis (MCP) protein family.</text>
</comment>
<dbReference type="CDD" id="cd11386">
    <property type="entry name" value="MCP_signal"/>
    <property type="match status" value="1"/>
</dbReference>
<protein>
    <submittedName>
        <fullName evidence="7">Chemotaxis protein</fullName>
    </submittedName>
</protein>
<dbReference type="Proteomes" id="UP000075766">
    <property type="component" value="Unassembled WGS sequence"/>
</dbReference>
<reference evidence="7 8" key="1">
    <citation type="submission" date="2016-02" db="EMBL/GenBank/DDBJ databases">
        <title>Genome sequence of Marichromatium gracile YL-28, a purple sulfur bacterium.</title>
        <authorList>
            <person name="Zhao C."/>
            <person name="Hong X."/>
            <person name="Chen S."/>
            <person name="Yang S."/>
        </authorList>
    </citation>
    <scope>NUCLEOTIDE SEQUENCE [LARGE SCALE GENOMIC DNA]</scope>
    <source>
        <strain evidence="7 8">YL28</strain>
    </source>
</reference>
<comment type="caution">
    <text evidence="7">The sequence shown here is derived from an EMBL/GenBank/DDBJ whole genome shotgun (WGS) entry which is preliminary data.</text>
</comment>
<evidence type="ECO:0000256" key="3">
    <source>
        <dbReference type="ARBA" id="ARBA00029447"/>
    </source>
</evidence>
<gene>
    <name evidence="7" type="ORF">AY586_13465</name>
</gene>
<evidence type="ECO:0000313" key="7">
    <source>
        <dbReference type="EMBL" id="KXX64546.1"/>
    </source>
</evidence>
<keyword evidence="2 4" id="KW-0807">Transducer</keyword>
<dbReference type="PANTHER" id="PTHR32089:SF112">
    <property type="entry name" value="LYSOZYME-LIKE PROTEIN-RELATED"/>
    <property type="match status" value="1"/>
</dbReference>
<organism evidence="7 8">
    <name type="scientific">Marichromatium gracile</name>
    <name type="common">Chromatium gracile</name>
    <dbReference type="NCBI Taxonomy" id="1048"/>
    <lineage>
        <taxon>Bacteria</taxon>
        <taxon>Pseudomonadati</taxon>
        <taxon>Pseudomonadota</taxon>
        <taxon>Gammaproteobacteria</taxon>
        <taxon>Chromatiales</taxon>
        <taxon>Chromatiaceae</taxon>
        <taxon>Marichromatium</taxon>
    </lineage>
</organism>
<dbReference type="InterPro" id="IPR004090">
    <property type="entry name" value="Chemotax_Me-accpt_rcpt"/>
</dbReference>
<evidence type="ECO:0000313" key="8">
    <source>
        <dbReference type="Proteomes" id="UP000075766"/>
    </source>
</evidence>
<proteinExistence type="inferred from homology"/>
<keyword evidence="5" id="KW-0812">Transmembrane</keyword>
<evidence type="ECO:0000256" key="1">
    <source>
        <dbReference type="ARBA" id="ARBA00004370"/>
    </source>
</evidence>